<dbReference type="KEGG" id="glz:GLAREA_11585"/>
<name>S3CIB1_GLAL2</name>
<dbReference type="HOGENOM" id="CLU_047273_2_0_1"/>
<reference evidence="2 3" key="1">
    <citation type="journal article" date="2013" name="BMC Genomics">
        <title>Genomics-driven discovery of the pneumocandin biosynthetic gene cluster in the fungus Glarea lozoyensis.</title>
        <authorList>
            <person name="Chen L."/>
            <person name="Yue Q."/>
            <person name="Zhang X."/>
            <person name="Xiang M."/>
            <person name="Wang C."/>
            <person name="Li S."/>
            <person name="Che Y."/>
            <person name="Ortiz-Lopez F.J."/>
            <person name="Bills G.F."/>
            <person name="Liu X."/>
            <person name="An Z."/>
        </authorList>
    </citation>
    <scope>NUCLEOTIDE SEQUENCE [LARGE SCALE GENOMIC DNA]</scope>
    <source>
        <strain evidence="3">ATCC 20868 / MF5171</strain>
    </source>
</reference>
<dbReference type="AlphaFoldDB" id="S3CIB1"/>
<dbReference type="GO" id="GO:0034965">
    <property type="term" value="P:intronic box C/D snoRNA processing"/>
    <property type="evidence" value="ECO:0007669"/>
    <property type="project" value="TreeGrafter"/>
</dbReference>
<dbReference type="Proteomes" id="UP000016922">
    <property type="component" value="Unassembled WGS sequence"/>
</dbReference>
<accession>S3CIB1</accession>
<dbReference type="GeneID" id="19470626"/>
<dbReference type="GO" id="GO:0006364">
    <property type="term" value="P:rRNA processing"/>
    <property type="evidence" value="ECO:0007669"/>
    <property type="project" value="InterPro"/>
</dbReference>
<dbReference type="RefSeq" id="XP_008087919.1">
    <property type="nucleotide sequence ID" value="XM_008089728.1"/>
</dbReference>
<sequence length="273" mass="29466">MDKNSRITFQLDSPYNQTAWPEVAAGDQDTILELLCSIVSPVGQWRSNFVLPSKGKRSQKRKRKDAKSKEAKSDDSKPPAPEISSFLEIGLNVVTRRLEEQISKSKDDELQGKPSSVLQNSLSHAEGISLAAKRAISSAKQTHVVTPFVAIFVLRPSQPTVLHAHLPQLIAASSLCTPSLPTPKLVQLPSGCQSRLCEALGLARVNFIGLREGAPNISQLVDLIRTAVPDIKIPWLDEATKAAYLPVKVNAIKTTVGPTNKASLATGKGANQP</sequence>
<dbReference type="EMBL" id="KE145372">
    <property type="protein sequence ID" value="EPE25004.1"/>
    <property type="molecule type" value="Genomic_DNA"/>
</dbReference>
<evidence type="ECO:0000313" key="2">
    <source>
        <dbReference type="EMBL" id="EPE25004.1"/>
    </source>
</evidence>
<dbReference type="GO" id="GO:0005829">
    <property type="term" value="C:cytosol"/>
    <property type="evidence" value="ECO:0007669"/>
    <property type="project" value="TreeGrafter"/>
</dbReference>
<dbReference type="STRING" id="1116229.S3CIB1"/>
<dbReference type="GO" id="GO:0000171">
    <property type="term" value="F:ribonuclease MRP activity"/>
    <property type="evidence" value="ECO:0007669"/>
    <property type="project" value="TreeGrafter"/>
</dbReference>
<dbReference type="eggNOG" id="ENOG502S6UT">
    <property type="taxonomic scope" value="Eukaryota"/>
</dbReference>
<dbReference type="GO" id="GO:0004526">
    <property type="term" value="F:ribonuclease P activity"/>
    <property type="evidence" value="ECO:0007669"/>
    <property type="project" value="TreeGrafter"/>
</dbReference>
<evidence type="ECO:0000313" key="3">
    <source>
        <dbReference type="Proteomes" id="UP000016922"/>
    </source>
</evidence>
<dbReference type="InterPro" id="IPR013241">
    <property type="entry name" value="RNase_P_Pop3"/>
</dbReference>
<dbReference type="GO" id="GO:0008033">
    <property type="term" value="P:tRNA processing"/>
    <property type="evidence" value="ECO:0007669"/>
    <property type="project" value="InterPro"/>
</dbReference>
<dbReference type="PANTHER" id="PTHR28272">
    <property type="entry name" value="RIBONUCLEASES P/MRP PROTEIN SUBUNIT POP3"/>
    <property type="match status" value="1"/>
</dbReference>
<dbReference type="GO" id="GO:0000172">
    <property type="term" value="C:ribonuclease MRP complex"/>
    <property type="evidence" value="ECO:0007669"/>
    <property type="project" value="TreeGrafter"/>
</dbReference>
<proteinExistence type="predicted"/>
<protein>
    <submittedName>
        <fullName evidence="2">Uncharacterized protein</fullName>
    </submittedName>
</protein>
<dbReference type="Pfam" id="PF08228">
    <property type="entry name" value="RNase_P_pop3"/>
    <property type="match status" value="1"/>
</dbReference>
<gene>
    <name evidence="2" type="ORF">GLAREA_11585</name>
</gene>
<dbReference type="GO" id="GO:0005655">
    <property type="term" value="C:nucleolar ribonuclease P complex"/>
    <property type="evidence" value="ECO:0007669"/>
    <property type="project" value="TreeGrafter"/>
</dbReference>
<dbReference type="PANTHER" id="PTHR28272:SF1">
    <property type="entry name" value="RIBONUCLEASES P_MRP PROTEIN SUBUNIT POP3"/>
    <property type="match status" value="1"/>
</dbReference>
<dbReference type="OMA" id="AFNCHFP"/>
<evidence type="ECO:0000256" key="1">
    <source>
        <dbReference type="SAM" id="MobiDB-lite"/>
    </source>
</evidence>
<feature type="region of interest" description="Disordered" evidence="1">
    <location>
        <begin position="50"/>
        <end position="83"/>
    </location>
</feature>
<feature type="compositionally biased region" description="Basic residues" evidence="1">
    <location>
        <begin position="54"/>
        <end position="66"/>
    </location>
</feature>
<feature type="compositionally biased region" description="Basic and acidic residues" evidence="1">
    <location>
        <begin position="67"/>
        <end position="77"/>
    </location>
</feature>
<organism evidence="2 3">
    <name type="scientific">Glarea lozoyensis (strain ATCC 20868 / MF5171)</name>
    <dbReference type="NCBI Taxonomy" id="1116229"/>
    <lineage>
        <taxon>Eukaryota</taxon>
        <taxon>Fungi</taxon>
        <taxon>Dikarya</taxon>
        <taxon>Ascomycota</taxon>
        <taxon>Pezizomycotina</taxon>
        <taxon>Leotiomycetes</taxon>
        <taxon>Helotiales</taxon>
        <taxon>Helotiaceae</taxon>
        <taxon>Glarea</taxon>
    </lineage>
</organism>
<keyword evidence="3" id="KW-1185">Reference proteome</keyword>
<dbReference type="OrthoDB" id="20109at2759"/>